<feature type="chain" id="PRO_5043026770" evidence="1">
    <location>
        <begin position="21"/>
        <end position="187"/>
    </location>
</feature>
<keyword evidence="1" id="KW-0732">Signal</keyword>
<dbReference type="Proteomes" id="UP001381693">
    <property type="component" value="Unassembled WGS sequence"/>
</dbReference>
<dbReference type="AlphaFoldDB" id="A0AAN8X2W6"/>
<evidence type="ECO:0000256" key="1">
    <source>
        <dbReference type="SAM" id="SignalP"/>
    </source>
</evidence>
<evidence type="ECO:0000313" key="3">
    <source>
        <dbReference type="Proteomes" id="UP001381693"/>
    </source>
</evidence>
<reference evidence="2 3" key="1">
    <citation type="submission" date="2023-11" db="EMBL/GenBank/DDBJ databases">
        <title>Halocaridina rubra genome assembly.</title>
        <authorList>
            <person name="Smith C."/>
        </authorList>
    </citation>
    <scope>NUCLEOTIDE SEQUENCE [LARGE SCALE GENOMIC DNA]</scope>
    <source>
        <strain evidence="2">EP-1</strain>
        <tissue evidence="2">Whole</tissue>
    </source>
</reference>
<feature type="signal peptide" evidence="1">
    <location>
        <begin position="1"/>
        <end position="20"/>
    </location>
</feature>
<comment type="caution">
    <text evidence="2">The sequence shown here is derived from an EMBL/GenBank/DDBJ whole genome shotgun (WGS) entry which is preliminary data.</text>
</comment>
<dbReference type="EMBL" id="JAXCGZ010009566">
    <property type="protein sequence ID" value="KAK7076722.1"/>
    <property type="molecule type" value="Genomic_DNA"/>
</dbReference>
<proteinExistence type="predicted"/>
<keyword evidence="3" id="KW-1185">Reference proteome</keyword>
<accession>A0AAN8X2W6</accession>
<evidence type="ECO:0000313" key="2">
    <source>
        <dbReference type="EMBL" id="KAK7076722.1"/>
    </source>
</evidence>
<name>A0AAN8X2W6_HALRR</name>
<sequence length="187" mass="20902">MSIYIYHVFIWGVLTSLVMSQGLGNGETNAGTSIYSDEDIASTTEPTQTPEDDEVTTEPILVPQSPSKPELRNNLKHTLETGNSCPKIGTVTNIRNSLIKCQCQGYEVLVDGNCTTYEGDVVVDAEEEHIFTKPSLLLTLMRDETFHTDVVWHMGHVSPFLCERFHIFQAGRFQLTCHVACHIQRAT</sequence>
<organism evidence="2 3">
    <name type="scientific">Halocaridina rubra</name>
    <name type="common">Hawaiian red shrimp</name>
    <dbReference type="NCBI Taxonomy" id="373956"/>
    <lineage>
        <taxon>Eukaryota</taxon>
        <taxon>Metazoa</taxon>
        <taxon>Ecdysozoa</taxon>
        <taxon>Arthropoda</taxon>
        <taxon>Crustacea</taxon>
        <taxon>Multicrustacea</taxon>
        <taxon>Malacostraca</taxon>
        <taxon>Eumalacostraca</taxon>
        <taxon>Eucarida</taxon>
        <taxon>Decapoda</taxon>
        <taxon>Pleocyemata</taxon>
        <taxon>Caridea</taxon>
        <taxon>Atyoidea</taxon>
        <taxon>Atyidae</taxon>
        <taxon>Halocaridina</taxon>
    </lineage>
</organism>
<protein>
    <submittedName>
        <fullName evidence="2">Uncharacterized protein</fullName>
    </submittedName>
</protein>
<gene>
    <name evidence="2" type="ORF">SK128_000777</name>
</gene>